<sequence>MGEWLAGPGARYATGAGQHAVTYVPARWSAIAPWPRGLAERSSVAATAISRLQVATTVRDAVARGEWLTALVAPYVWGQGTVGYGPHRLQEILADPATADALALASAALHAKGAVAAYGVLDGAVKGLGPAFFTKALYFLSLAMDPPPTPSPLILDQRVARVLRAHATRVGLDLGWEWAAGVAAWIWSDGGWSPHRYGVYVEWMTAATDQLASAGIGWPEAGQDLLELALFGAAWQPAA</sequence>
<evidence type="ECO:0000313" key="1">
    <source>
        <dbReference type="EMBL" id="MBB5936086.1"/>
    </source>
</evidence>
<comment type="caution">
    <text evidence="1">The sequence shown here is derived from an EMBL/GenBank/DDBJ whole genome shotgun (WGS) entry which is preliminary data.</text>
</comment>
<proteinExistence type="predicted"/>
<dbReference type="Pfam" id="PF21790">
    <property type="entry name" value="OGG"/>
    <property type="match status" value="1"/>
</dbReference>
<dbReference type="RefSeq" id="WP_184572729.1">
    <property type="nucleotide sequence ID" value="NZ_JACHJL010000007.1"/>
</dbReference>
<keyword evidence="2" id="KW-1185">Reference proteome</keyword>
<accession>A0A7W9Q9E7</accession>
<dbReference type="EMBL" id="JACHJL010000007">
    <property type="protein sequence ID" value="MBB5936086.1"/>
    <property type="molecule type" value="Genomic_DNA"/>
</dbReference>
<name>A0A7W9Q9E7_9ACTN</name>
<reference evidence="1 2" key="1">
    <citation type="submission" date="2020-08" db="EMBL/GenBank/DDBJ databases">
        <title>Genomic Encyclopedia of Type Strains, Phase III (KMG-III): the genomes of soil and plant-associated and newly described type strains.</title>
        <authorList>
            <person name="Whitman W."/>
        </authorList>
    </citation>
    <scope>NUCLEOTIDE SEQUENCE [LARGE SCALE GENOMIC DNA]</scope>
    <source>
        <strain evidence="1 2">CECT 8305</strain>
    </source>
</reference>
<evidence type="ECO:0000313" key="2">
    <source>
        <dbReference type="Proteomes" id="UP000588098"/>
    </source>
</evidence>
<gene>
    <name evidence="1" type="ORF">FHS42_003161</name>
</gene>
<dbReference type="Proteomes" id="UP000588098">
    <property type="component" value="Unassembled WGS sequence"/>
</dbReference>
<protein>
    <submittedName>
        <fullName evidence="1">Uncharacterized protein</fullName>
    </submittedName>
</protein>
<dbReference type="InterPro" id="IPR048868">
    <property type="entry name" value="OGG-like_put"/>
</dbReference>
<dbReference type="AlphaFoldDB" id="A0A7W9Q9E7"/>
<organism evidence="1 2">
    <name type="scientific">Streptomyces zagrosensis</name>
    <dbReference type="NCBI Taxonomy" id="1042984"/>
    <lineage>
        <taxon>Bacteria</taxon>
        <taxon>Bacillati</taxon>
        <taxon>Actinomycetota</taxon>
        <taxon>Actinomycetes</taxon>
        <taxon>Kitasatosporales</taxon>
        <taxon>Streptomycetaceae</taxon>
        <taxon>Streptomyces</taxon>
    </lineage>
</organism>